<keyword evidence="4 7" id="KW-0560">Oxidoreductase</keyword>
<keyword evidence="3 6" id="KW-0479">Metal-binding</keyword>
<feature type="binding site" description="axial binding residue" evidence="6">
    <location>
        <position position="447"/>
    </location>
    <ligand>
        <name>heme</name>
        <dbReference type="ChEBI" id="CHEBI:30413"/>
    </ligand>
    <ligandPart>
        <name>Fe</name>
        <dbReference type="ChEBI" id="CHEBI:18248"/>
    </ligandPart>
</feature>
<evidence type="ECO:0000256" key="4">
    <source>
        <dbReference type="ARBA" id="ARBA00023002"/>
    </source>
</evidence>
<dbReference type="GO" id="GO:0004497">
    <property type="term" value="F:monooxygenase activity"/>
    <property type="evidence" value="ECO:0007669"/>
    <property type="project" value="UniProtKB-KW"/>
</dbReference>
<name>A0AAD7JI45_9AGAR</name>
<evidence type="ECO:0000256" key="3">
    <source>
        <dbReference type="ARBA" id="ARBA00022723"/>
    </source>
</evidence>
<evidence type="ECO:0000313" key="8">
    <source>
        <dbReference type="EMBL" id="KAJ7765303.1"/>
    </source>
</evidence>
<dbReference type="GO" id="GO:0020037">
    <property type="term" value="F:heme binding"/>
    <property type="evidence" value="ECO:0007669"/>
    <property type="project" value="InterPro"/>
</dbReference>
<dbReference type="InterPro" id="IPR017972">
    <property type="entry name" value="Cyt_P450_CS"/>
</dbReference>
<evidence type="ECO:0000256" key="1">
    <source>
        <dbReference type="ARBA" id="ARBA00001971"/>
    </source>
</evidence>
<dbReference type="PANTHER" id="PTHR46206">
    <property type="entry name" value="CYTOCHROME P450"/>
    <property type="match status" value="1"/>
</dbReference>
<evidence type="ECO:0000256" key="7">
    <source>
        <dbReference type="RuleBase" id="RU000461"/>
    </source>
</evidence>
<dbReference type="AlphaFoldDB" id="A0AAD7JI45"/>
<evidence type="ECO:0000313" key="9">
    <source>
        <dbReference type="Proteomes" id="UP001215598"/>
    </source>
</evidence>
<protein>
    <submittedName>
        <fullName evidence="8">Cytochrome P450</fullName>
    </submittedName>
</protein>
<dbReference type="PRINTS" id="PR00465">
    <property type="entry name" value="EP450IV"/>
</dbReference>
<evidence type="ECO:0000256" key="2">
    <source>
        <dbReference type="ARBA" id="ARBA00010617"/>
    </source>
</evidence>
<dbReference type="InterPro" id="IPR001128">
    <property type="entry name" value="Cyt_P450"/>
</dbReference>
<organism evidence="8 9">
    <name type="scientific">Mycena metata</name>
    <dbReference type="NCBI Taxonomy" id="1033252"/>
    <lineage>
        <taxon>Eukaryota</taxon>
        <taxon>Fungi</taxon>
        <taxon>Dikarya</taxon>
        <taxon>Basidiomycota</taxon>
        <taxon>Agaricomycotina</taxon>
        <taxon>Agaricomycetes</taxon>
        <taxon>Agaricomycetidae</taxon>
        <taxon>Agaricales</taxon>
        <taxon>Marasmiineae</taxon>
        <taxon>Mycenaceae</taxon>
        <taxon>Mycena</taxon>
    </lineage>
</organism>
<dbReference type="Pfam" id="PF00067">
    <property type="entry name" value="p450"/>
    <property type="match status" value="1"/>
</dbReference>
<proteinExistence type="inferred from homology"/>
<keyword evidence="5 6" id="KW-0408">Iron</keyword>
<comment type="caution">
    <text evidence="8">The sequence shown here is derived from an EMBL/GenBank/DDBJ whole genome shotgun (WGS) entry which is preliminary data.</text>
</comment>
<sequence>MGLLENAPLVAAALGVVLLVSYMQRPKHLIPALAGSENPIFYYMGAFQFFRRGLDMVQNGYTKHREGVFRVPRLLRWDYLANGPKRTAEVAAASDDVLSFQYGAEDADYTMGLEITKNPYHQHTVRSSLTRNITRFLPQLHDELVCVFNDILASVGNDWEEFHVLPNMMQIVARLTARVFVGLPLCRNQEYLDLSISYTVSVFGRAQIIAMFPSFLKPIFGRLLSSRRSSMRVAMRTIGPVIQDRLAKVDEFGPDWEDKPNDFISWLVDDAQGEERTAPAIALRVLATNTAAIHTSSMAITTALYDLTTYPAHILPMREEAERVIRAEGWTKSALNNLVHIDSFLRESQRVHGAGPFTMIRKVVAENGFTFSDGTFIPHGSFLNVTSRPAQFDPAYYENPEVFDGFRFAREREMRMVKDGTEGGTFKHHMISTGPDHLVFGHGKHACPGRFFAAAELKAMMAHILMNYDIKAKTEGVRPPDFTFGVIIGPDPKGKILLRKRQQA</sequence>
<dbReference type="EMBL" id="JARKIB010000026">
    <property type="protein sequence ID" value="KAJ7765303.1"/>
    <property type="molecule type" value="Genomic_DNA"/>
</dbReference>
<reference evidence="8" key="1">
    <citation type="submission" date="2023-03" db="EMBL/GenBank/DDBJ databases">
        <title>Massive genome expansion in bonnet fungi (Mycena s.s.) driven by repeated elements and novel gene families across ecological guilds.</title>
        <authorList>
            <consortium name="Lawrence Berkeley National Laboratory"/>
            <person name="Harder C.B."/>
            <person name="Miyauchi S."/>
            <person name="Viragh M."/>
            <person name="Kuo A."/>
            <person name="Thoen E."/>
            <person name="Andreopoulos B."/>
            <person name="Lu D."/>
            <person name="Skrede I."/>
            <person name="Drula E."/>
            <person name="Henrissat B."/>
            <person name="Morin E."/>
            <person name="Kohler A."/>
            <person name="Barry K."/>
            <person name="LaButti K."/>
            <person name="Morin E."/>
            <person name="Salamov A."/>
            <person name="Lipzen A."/>
            <person name="Mereny Z."/>
            <person name="Hegedus B."/>
            <person name="Baldrian P."/>
            <person name="Stursova M."/>
            <person name="Weitz H."/>
            <person name="Taylor A."/>
            <person name="Grigoriev I.V."/>
            <person name="Nagy L.G."/>
            <person name="Martin F."/>
            <person name="Kauserud H."/>
        </authorList>
    </citation>
    <scope>NUCLEOTIDE SEQUENCE</scope>
    <source>
        <strain evidence="8">CBHHK182m</strain>
    </source>
</reference>
<dbReference type="Proteomes" id="UP001215598">
    <property type="component" value="Unassembled WGS sequence"/>
</dbReference>
<dbReference type="GO" id="GO:0016705">
    <property type="term" value="F:oxidoreductase activity, acting on paired donors, with incorporation or reduction of molecular oxygen"/>
    <property type="evidence" value="ECO:0007669"/>
    <property type="project" value="InterPro"/>
</dbReference>
<dbReference type="GO" id="GO:0005506">
    <property type="term" value="F:iron ion binding"/>
    <property type="evidence" value="ECO:0007669"/>
    <property type="project" value="InterPro"/>
</dbReference>
<comment type="cofactor">
    <cofactor evidence="1 6">
        <name>heme</name>
        <dbReference type="ChEBI" id="CHEBI:30413"/>
    </cofactor>
</comment>
<dbReference type="InterPro" id="IPR036396">
    <property type="entry name" value="Cyt_P450_sf"/>
</dbReference>
<dbReference type="PROSITE" id="PS00086">
    <property type="entry name" value="CYTOCHROME_P450"/>
    <property type="match status" value="1"/>
</dbReference>
<evidence type="ECO:0000256" key="6">
    <source>
        <dbReference type="PIRSR" id="PIRSR602403-1"/>
    </source>
</evidence>
<accession>A0AAD7JI45</accession>
<dbReference type="SUPFAM" id="SSF48264">
    <property type="entry name" value="Cytochrome P450"/>
    <property type="match status" value="1"/>
</dbReference>
<gene>
    <name evidence="8" type="ORF">B0H16DRAFT_415936</name>
</gene>
<keyword evidence="9" id="KW-1185">Reference proteome</keyword>
<keyword evidence="7" id="KW-0503">Monooxygenase</keyword>
<dbReference type="InterPro" id="IPR002403">
    <property type="entry name" value="Cyt_P450_E_grp-IV"/>
</dbReference>
<dbReference type="Gene3D" id="1.10.630.10">
    <property type="entry name" value="Cytochrome P450"/>
    <property type="match status" value="1"/>
</dbReference>
<dbReference type="CDD" id="cd11041">
    <property type="entry name" value="CYP503A1-like"/>
    <property type="match status" value="1"/>
</dbReference>
<comment type="similarity">
    <text evidence="2 7">Belongs to the cytochrome P450 family.</text>
</comment>
<evidence type="ECO:0000256" key="5">
    <source>
        <dbReference type="ARBA" id="ARBA00023004"/>
    </source>
</evidence>
<keyword evidence="6 7" id="KW-0349">Heme</keyword>